<evidence type="ECO:0000256" key="3">
    <source>
        <dbReference type="ARBA" id="ARBA00023163"/>
    </source>
</evidence>
<dbReference type="Pfam" id="PF00196">
    <property type="entry name" value="GerE"/>
    <property type="match status" value="1"/>
</dbReference>
<dbReference type="InterPro" id="IPR036693">
    <property type="entry name" value="TF_LuxR_autoind-bd_dom_sf"/>
</dbReference>
<dbReference type="InterPro" id="IPR036388">
    <property type="entry name" value="WH-like_DNA-bd_sf"/>
</dbReference>
<dbReference type="SUPFAM" id="SSF46894">
    <property type="entry name" value="C-terminal effector domain of the bipartite response regulators"/>
    <property type="match status" value="1"/>
</dbReference>
<dbReference type="InterPro" id="IPR005143">
    <property type="entry name" value="TF_LuxR_autoind-bd_dom"/>
</dbReference>
<keyword evidence="3" id="KW-0804">Transcription</keyword>
<proteinExistence type="predicted"/>
<dbReference type="PROSITE" id="PS50043">
    <property type="entry name" value="HTH_LUXR_2"/>
    <property type="match status" value="1"/>
</dbReference>
<dbReference type="PANTHER" id="PTHR44688">
    <property type="entry name" value="DNA-BINDING TRANSCRIPTIONAL ACTIVATOR DEVR_DOSR"/>
    <property type="match status" value="1"/>
</dbReference>
<sequence length="229" mass="25318">MRLDDFLDIAVRETDPDQLWFAATRWLATEGFDKVIHIAAGTGAPVARTTLGDAFEDYYRSEGLDRHDPFATYCLTASGSVATGADHISDYPYLSDDEKHVILSAADAGFRAGFSSVVRRDAQGWEAWNIGSSLPRSDVQAIRREHGRDIRLALLALRGRLGSPVRAPLSARERQCLDLISDGFRIKAIARELGLADVTVELHLRNAREKLGAKTRDQAVKLYQASPRP</sequence>
<feature type="domain" description="HTH luxR-type" evidence="4">
    <location>
        <begin position="167"/>
        <end position="227"/>
    </location>
</feature>
<dbReference type="RefSeq" id="WP_282300772.1">
    <property type="nucleotide sequence ID" value="NZ_CP124616.1"/>
</dbReference>
<reference evidence="5 6" key="1">
    <citation type="submission" date="2023-05" db="EMBL/GenBank/DDBJ databases">
        <title>YMD87, complete Genome.</title>
        <authorList>
            <person name="Zhang J."/>
            <person name="Xu X."/>
        </authorList>
    </citation>
    <scope>NUCLEOTIDE SEQUENCE [LARGE SCALE GENOMIC DNA]</scope>
    <source>
        <strain evidence="5 6">YMD87</strain>
    </source>
</reference>
<dbReference type="Pfam" id="PF03472">
    <property type="entry name" value="Autoind_bind"/>
    <property type="match status" value="1"/>
</dbReference>
<evidence type="ECO:0000259" key="4">
    <source>
        <dbReference type="PROSITE" id="PS50043"/>
    </source>
</evidence>
<accession>A0ABY8QJE7</accession>
<evidence type="ECO:0000313" key="5">
    <source>
        <dbReference type="EMBL" id="WGW04141.1"/>
    </source>
</evidence>
<dbReference type="Proteomes" id="UP001241605">
    <property type="component" value="Chromosome"/>
</dbReference>
<keyword evidence="2" id="KW-0238">DNA-binding</keyword>
<dbReference type="InterPro" id="IPR016032">
    <property type="entry name" value="Sig_transdc_resp-reg_C-effctor"/>
</dbReference>
<gene>
    <name evidence="5" type="ORF">QF118_00960</name>
</gene>
<dbReference type="InterPro" id="IPR000792">
    <property type="entry name" value="Tscrpt_reg_LuxR_C"/>
</dbReference>
<dbReference type="PRINTS" id="PR00038">
    <property type="entry name" value="HTHLUXR"/>
</dbReference>
<dbReference type="CDD" id="cd06170">
    <property type="entry name" value="LuxR_C_like"/>
    <property type="match status" value="1"/>
</dbReference>
<keyword evidence="1" id="KW-0805">Transcription regulation</keyword>
<dbReference type="PANTHER" id="PTHR44688:SF25">
    <property type="entry name" value="HTH LUXR-TYPE DOMAIN-CONTAINING PROTEIN"/>
    <property type="match status" value="1"/>
</dbReference>
<dbReference type="SUPFAM" id="SSF75516">
    <property type="entry name" value="Pheromone-binding domain of LuxR-like quorum-sensing transcription factors"/>
    <property type="match status" value="1"/>
</dbReference>
<name>A0ABY8QJE7_9RHOB</name>
<evidence type="ECO:0000313" key="6">
    <source>
        <dbReference type="Proteomes" id="UP001241605"/>
    </source>
</evidence>
<keyword evidence="6" id="KW-1185">Reference proteome</keyword>
<dbReference type="SMART" id="SM00421">
    <property type="entry name" value="HTH_LUXR"/>
    <property type="match status" value="1"/>
</dbReference>
<dbReference type="EMBL" id="CP124616">
    <property type="protein sequence ID" value="WGW04141.1"/>
    <property type="molecule type" value="Genomic_DNA"/>
</dbReference>
<dbReference type="Gene3D" id="3.30.450.80">
    <property type="entry name" value="Transcription factor LuxR-like, autoinducer-binding domain"/>
    <property type="match status" value="1"/>
</dbReference>
<protein>
    <submittedName>
        <fullName evidence="5">LuxR C-terminal-related transcriptional regulator</fullName>
    </submittedName>
</protein>
<dbReference type="Gene3D" id="1.10.10.10">
    <property type="entry name" value="Winged helix-like DNA-binding domain superfamily/Winged helix DNA-binding domain"/>
    <property type="match status" value="1"/>
</dbReference>
<evidence type="ECO:0000256" key="1">
    <source>
        <dbReference type="ARBA" id="ARBA00023015"/>
    </source>
</evidence>
<organism evidence="5 6">
    <name type="scientific">Tropicibacter oceani</name>
    <dbReference type="NCBI Taxonomy" id="3058420"/>
    <lineage>
        <taxon>Bacteria</taxon>
        <taxon>Pseudomonadati</taxon>
        <taxon>Pseudomonadota</taxon>
        <taxon>Alphaproteobacteria</taxon>
        <taxon>Rhodobacterales</taxon>
        <taxon>Roseobacteraceae</taxon>
        <taxon>Tropicibacter</taxon>
    </lineage>
</organism>
<evidence type="ECO:0000256" key="2">
    <source>
        <dbReference type="ARBA" id="ARBA00023125"/>
    </source>
</evidence>